<dbReference type="InterPro" id="IPR001647">
    <property type="entry name" value="HTH_TetR"/>
</dbReference>
<sequence>MSPTARGRQAREKLLTAAVQLVGEVGWNAVSTRLLAERAGVLPGVVHYHFPSLSALLREAAVGVLRDVLAGVRPALDRAATPEDGLAALFGLLDDHTGHDPASLVVVEAYLAATRDPELHRALRELVTEFRRDVAAWLAAHGHDRPEQTASVLAATVDGILLHRPLNPQLGTQDVLPVLRKLLAPG</sequence>
<accession>A0A2V4APH6</accession>
<dbReference type="GO" id="GO:0000976">
    <property type="term" value="F:transcription cis-regulatory region binding"/>
    <property type="evidence" value="ECO:0007669"/>
    <property type="project" value="TreeGrafter"/>
</dbReference>
<keyword evidence="2" id="KW-0238">DNA-binding</keyword>
<dbReference type="PANTHER" id="PTHR30055">
    <property type="entry name" value="HTH-TYPE TRANSCRIPTIONAL REGULATOR RUTR"/>
    <property type="match status" value="1"/>
</dbReference>
<evidence type="ECO:0000313" key="5">
    <source>
        <dbReference type="Proteomes" id="UP000249915"/>
    </source>
</evidence>
<dbReference type="SUPFAM" id="SSF48498">
    <property type="entry name" value="Tetracyclin repressor-like, C-terminal domain"/>
    <property type="match status" value="1"/>
</dbReference>
<comment type="caution">
    <text evidence="4">The sequence shown here is derived from an EMBL/GenBank/DDBJ whole genome shotgun (WGS) entry which is preliminary data.</text>
</comment>
<organism evidence="4 5">
    <name type="scientific">Prauserella muralis</name>
    <dbReference type="NCBI Taxonomy" id="588067"/>
    <lineage>
        <taxon>Bacteria</taxon>
        <taxon>Bacillati</taxon>
        <taxon>Actinomycetota</taxon>
        <taxon>Actinomycetes</taxon>
        <taxon>Pseudonocardiales</taxon>
        <taxon>Pseudonocardiaceae</taxon>
        <taxon>Prauserella</taxon>
    </lineage>
</organism>
<keyword evidence="1" id="KW-0805">Transcription regulation</keyword>
<proteinExistence type="predicted"/>
<keyword evidence="5" id="KW-1185">Reference proteome</keyword>
<keyword evidence="3" id="KW-0804">Transcription</keyword>
<evidence type="ECO:0000313" key="4">
    <source>
        <dbReference type="EMBL" id="PXY22502.1"/>
    </source>
</evidence>
<dbReference type="Pfam" id="PF17940">
    <property type="entry name" value="TetR_C_31"/>
    <property type="match status" value="1"/>
</dbReference>
<evidence type="ECO:0000256" key="1">
    <source>
        <dbReference type="ARBA" id="ARBA00023015"/>
    </source>
</evidence>
<dbReference type="OrthoDB" id="5242433at2"/>
<evidence type="ECO:0000256" key="2">
    <source>
        <dbReference type="ARBA" id="ARBA00023125"/>
    </source>
</evidence>
<dbReference type="InterPro" id="IPR009057">
    <property type="entry name" value="Homeodomain-like_sf"/>
</dbReference>
<name>A0A2V4APH6_9PSEU</name>
<reference evidence="4 5" key="1">
    <citation type="submission" date="2016-07" db="EMBL/GenBank/DDBJ databases">
        <title>Draft genome sequence of Prauserella muralis DSM 45305, isolated from a mould-covered wall in an indoor environment.</title>
        <authorList>
            <person name="Ruckert C."/>
            <person name="Albersmeier A."/>
            <person name="Jiang C.-L."/>
            <person name="Jiang Y."/>
            <person name="Kalinowski J."/>
            <person name="Schneider O."/>
            <person name="Winkler A."/>
            <person name="Zotchev S.B."/>
        </authorList>
    </citation>
    <scope>NUCLEOTIDE SEQUENCE [LARGE SCALE GENOMIC DNA]</scope>
    <source>
        <strain evidence="4 5">DSM 45305</strain>
    </source>
</reference>
<dbReference type="InterPro" id="IPR036271">
    <property type="entry name" value="Tet_transcr_reg_TetR-rel_C_sf"/>
</dbReference>
<dbReference type="InterPro" id="IPR041583">
    <property type="entry name" value="TetR_C_31"/>
</dbReference>
<dbReference type="SUPFAM" id="SSF46689">
    <property type="entry name" value="Homeodomain-like"/>
    <property type="match status" value="1"/>
</dbReference>
<dbReference type="PRINTS" id="PR00455">
    <property type="entry name" value="HTHTETR"/>
</dbReference>
<dbReference type="PANTHER" id="PTHR30055:SF234">
    <property type="entry name" value="HTH-TYPE TRANSCRIPTIONAL REGULATOR BETI"/>
    <property type="match status" value="1"/>
</dbReference>
<dbReference type="PROSITE" id="PS50977">
    <property type="entry name" value="HTH_TETR_2"/>
    <property type="match status" value="1"/>
</dbReference>
<protein>
    <submittedName>
        <fullName evidence="4">TetR family transcriptional regulator</fullName>
    </submittedName>
</protein>
<dbReference type="GO" id="GO:0003700">
    <property type="term" value="F:DNA-binding transcription factor activity"/>
    <property type="evidence" value="ECO:0007669"/>
    <property type="project" value="TreeGrafter"/>
</dbReference>
<dbReference type="Pfam" id="PF00440">
    <property type="entry name" value="TetR_N"/>
    <property type="match status" value="1"/>
</dbReference>
<dbReference type="InterPro" id="IPR050109">
    <property type="entry name" value="HTH-type_TetR-like_transc_reg"/>
</dbReference>
<dbReference type="Proteomes" id="UP000249915">
    <property type="component" value="Unassembled WGS sequence"/>
</dbReference>
<dbReference type="Gene3D" id="1.10.357.10">
    <property type="entry name" value="Tetracycline Repressor, domain 2"/>
    <property type="match status" value="1"/>
</dbReference>
<dbReference type="RefSeq" id="WP_112283105.1">
    <property type="nucleotide sequence ID" value="NZ_MASW01000005.1"/>
</dbReference>
<evidence type="ECO:0000256" key="3">
    <source>
        <dbReference type="ARBA" id="ARBA00023163"/>
    </source>
</evidence>
<gene>
    <name evidence="4" type="ORF">BAY60_21895</name>
</gene>
<dbReference type="AlphaFoldDB" id="A0A2V4APH6"/>
<dbReference type="EMBL" id="MASW01000005">
    <property type="protein sequence ID" value="PXY22502.1"/>
    <property type="molecule type" value="Genomic_DNA"/>
</dbReference>